<keyword evidence="4" id="KW-0812">Transmembrane</keyword>
<dbReference type="InterPro" id="IPR012902">
    <property type="entry name" value="N_methyl_site"/>
</dbReference>
<name>A0ABV7EUL2_9GAMM</name>
<keyword evidence="4" id="KW-1133">Transmembrane helix</keyword>
<evidence type="ECO:0000256" key="2">
    <source>
        <dbReference type="ARBA" id="ARBA00022481"/>
    </source>
</evidence>
<dbReference type="PROSITE" id="PS00409">
    <property type="entry name" value="PROKAR_NTER_METHYL"/>
    <property type="match status" value="1"/>
</dbReference>
<sequence length="153" mass="16116">MMLSSSRKKGFSLIELMIVIAIMAILAAIAIPTYTGYVGRAQFSEAMSLSSGVKTAIDDAYQNSNTLDGLDSGVDSIPGVDSVKGTYVDRVEVNNGVITSYFSANSSLAEAEAVLQPQVIGNSLIWSCQTTAPPTKTPSQCESVTEIVPIDSD</sequence>
<dbReference type="InterPro" id="IPR001082">
    <property type="entry name" value="Pilin"/>
</dbReference>
<keyword evidence="2" id="KW-0488">Methylation</keyword>
<dbReference type="Proteomes" id="UP001595462">
    <property type="component" value="Unassembled WGS sequence"/>
</dbReference>
<dbReference type="InterPro" id="IPR045584">
    <property type="entry name" value="Pilin-like"/>
</dbReference>
<dbReference type="NCBIfam" id="TIGR02532">
    <property type="entry name" value="IV_pilin_GFxxxE"/>
    <property type="match status" value="1"/>
</dbReference>
<evidence type="ECO:0000313" key="5">
    <source>
        <dbReference type="EMBL" id="MFC3105674.1"/>
    </source>
</evidence>
<dbReference type="PANTHER" id="PTHR30093">
    <property type="entry name" value="GENERAL SECRETION PATHWAY PROTEIN G"/>
    <property type="match status" value="1"/>
</dbReference>
<evidence type="ECO:0000313" key="6">
    <source>
        <dbReference type="Proteomes" id="UP001595462"/>
    </source>
</evidence>
<dbReference type="Gene3D" id="3.30.700.10">
    <property type="entry name" value="Glycoprotein, Type 4 Pilin"/>
    <property type="match status" value="1"/>
</dbReference>
<gene>
    <name evidence="5" type="ORF">ACFOSU_17510</name>
</gene>
<dbReference type="RefSeq" id="WP_380691211.1">
    <property type="nucleotide sequence ID" value="NZ_JBHRSS010000008.1"/>
</dbReference>
<keyword evidence="4" id="KW-0472">Membrane</keyword>
<evidence type="ECO:0000256" key="3">
    <source>
        <dbReference type="RuleBase" id="RU000389"/>
    </source>
</evidence>
<feature type="transmembrane region" description="Helical" evidence="4">
    <location>
        <begin position="12"/>
        <end position="34"/>
    </location>
</feature>
<keyword evidence="3" id="KW-0281">Fimbrium</keyword>
<comment type="caution">
    <text evidence="5">The sequence shown here is derived from an EMBL/GenBank/DDBJ whole genome shotgun (WGS) entry which is preliminary data.</text>
</comment>
<dbReference type="Pfam" id="PF07963">
    <property type="entry name" value="N_methyl"/>
    <property type="match status" value="1"/>
</dbReference>
<dbReference type="SUPFAM" id="SSF54523">
    <property type="entry name" value="Pili subunits"/>
    <property type="match status" value="1"/>
</dbReference>
<comment type="similarity">
    <text evidence="1 3">Belongs to the N-Me-Phe pilin family.</text>
</comment>
<protein>
    <submittedName>
        <fullName evidence="5">Pilin</fullName>
    </submittedName>
</protein>
<proteinExistence type="inferred from homology"/>
<dbReference type="PANTHER" id="PTHR30093:SF34">
    <property type="entry name" value="PREPILIN PEPTIDASE-DEPENDENT PROTEIN D"/>
    <property type="match status" value="1"/>
</dbReference>
<organism evidence="5 6">
    <name type="scientific">Salinisphaera aquimarina</name>
    <dbReference type="NCBI Taxonomy" id="2094031"/>
    <lineage>
        <taxon>Bacteria</taxon>
        <taxon>Pseudomonadati</taxon>
        <taxon>Pseudomonadota</taxon>
        <taxon>Gammaproteobacteria</taxon>
        <taxon>Salinisphaerales</taxon>
        <taxon>Salinisphaeraceae</taxon>
        <taxon>Salinisphaera</taxon>
    </lineage>
</organism>
<keyword evidence="6" id="KW-1185">Reference proteome</keyword>
<evidence type="ECO:0000256" key="1">
    <source>
        <dbReference type="ARBA" id="ARBA00005233"/>
    </source>
</evidence>
<accession>A0ABV7EUL2</accession>
<reference evidence="6" key="1">
    <citation type="journal article" date="2019" name="Int. J. Syst. Evol. Microbiol.">
        <title>The Global Catalogue of Microorganisms (GCM) 10K type strain sequencing project: providing services to taxonomists for standard genome sequencing and annotation.</title>
        <authorList>
            <consortium name="The Broad Institute Genomics Platform"/>
            <consortium name="The Broad Institute Genome Sequencing Center for Infectious Disease"/>
            <person name="Wu L."/>
            <person name="Ma J."/>
        </authorList>
    </citation>
    <scope>NUCLEOTIDE SEQUENCE [LARGE SCALE GENOMIC DNA]</scope>
    <source>
        <strain evidence="6">KCTC 52640</strain>
    </source>
</reference>
<dbReference type="EMBL" id="JBHRSS010000008">
    <property type="protein sequence ID" value="MFC3105674.1"/>
    <property type="molecule type" value="Genomic_DNA"/>
</dbReference>
<dbReference type="Pfam" id="PF00114">
    <property type="entry name" value="Pilin"/>
    <property type="match status" value="1"/>
</dbReference>
<evidence type="ECO:0000256" key="4">
    <source>
        <dbReference type="SAM" id="Phobius"/>
    </source>
</evidence>